<dbReference type="GO" id="GO:0007131">
    <property type="term" value="P:reciprocal meiotic recombination"/>
    <property type="evidence" value="ECO:0007669"/>
    <property type="project" value="InterPro"/>
</dbReference>
<dbReference type="Proteomes" id="UP001157006">
    <property type="component" value="Chromosome 4"/>
</dbReference>
<dbReference type="AlphaFoldDB" id="A0AAV1A9U7"/>
<sequence>MINHTLRAFHSAFARSITDFRFLTFFTIRFLGKIPFHKTSSERVLVVQIMEESGGDFPAAEDLVVDHVHVDKGKNENNPSLAKHVLLSSATSDSPYIIGASEEFPLGRLYEIDHSKLPQNCPSQIKCVSIVMVCDKGEQEVSLRYPSLHSLSTHFNHQSFGKPGGKKIPTLDEKYVMGIEFAIKTLCRSISAEEFAQKRNSWSFWASPTEETFLNHNSPVINDAATSLVSKQGPCWSQLKFTGMVQWGQRRQVRFLGRHEEQKVESLHQLHKEKSAIFEREKTYKKRKSVEEEMEAVKVAPFGVLRMTRQSFKNPQDMSSSSGAKKSKKAENDTKQQQLVVYRKKGRKISIDRWSAERYHMAEENMLKVMKEREAVYGNPIMRQDLRSEARKYIGDTGLLDHLLKHMAGKVAPGGVERFRRRHNAEGSMEYWLESANLIDIRKEMGVQDPYWTPPPGWKPGDSMSPDHVTRNELREIREEIIKLKRDMLDLKSKKEEEALAIVATSSPCLSSLNYRDYDSQVDKQEIYAELVHKKAIVEEQLKEITLTLNGMEGQLGMQKPTMSEPLTPPALLLGPTSSLTENIGEVTRENDKGTKSADTQMVRSSAAEQKAAKIERLKSGFKICKPRGTFMWPNMSLSPHVVANLDELTVVPTPSSVSSSTTSAPKLVSNSKTENLPLSIPSPSSPVKPLAERRPVSTATLTHVTGPFSPHLSPPLETSKSTITKKDSSINLNETPLAQE</sequence>
<dbReference type="PANTHER" id="PTHR46740:SF2">
    <property type="entry name" value="PROTEIN DYAD"/>
    <property type="match status" value="1"/>
</dbReference>
<feature type="region of interest" description="Disordered" evidence="1">
    <location>
        <begin position="589"/>
        <end position="610"/>
    </location>
</feature>
<feature type="region of interest" description="Disordered" evidence="1">
    <location>
        <begin position="653"/>
        <end position="741"/>
    </location>
</feature>
<proteinExistence type="predicted"/>
<evidence type="ECO:0000313" key="4">
    <source>
        <dbReference type="Proteomes" id="UP001157006"/>
    </source>
</evidence>
<reference evidence="3 4" key="1">
    <citation type="submission" date="2023-01" db="EMBL/GenBank/DDBJ databases">
        <authorList>
            <person name="Kreplak J."/>
        </authorList>
    </citation>
    <scope>NUCLEOTIDE SEQUENCE [LARGE SCALE GENOMIC DNA]</scope>
</reference>
<gene>
    <name evidence="3" type="ORF">VFH_IV019040</name>
</gene>
<feature type="compositionally biased region" description="Polar residues" evidence="1">
    <location>
        <begin position="597"/>
        <end position="608"/>
    </location>
</feature>
<name>A0AAV1A9U7_VICFA</name>
<keyword evidence="4" id="KW-1185">Reference proteome</keyword>
<dbReference type="GO" id="GO:0051177">
    <property type="term" value="P:meiotic sister chromatid cohesion"/>
    <property type="evidence" value="ECO:0007669"/>
    <property type="project" value="InterPro"/>
</dbReference>
<feature type="region of interest" description="Disordered" evidence="1">
    <location>
        <begin position="310"/>
        <end position="338"/>
    </location>
</feature>
<evidence type="ECO:0000259" key="2">
    <source>
        <dbReference type="Pfam" id="PF25874"/>
    </source>
</evidence>
<evidence type="ECO:0000256" key="1">
    <source>
        <dbReference type="SAM" id="MobiDB-lite"/>
    </source>
</evidence>
<dbReference type="PANTHER" id="PTHR46740">
    <property type="entry name" value="PROTEIN DYAD"/>
    <property type="match status" value="1"/>
</dbReference>
<dbReference type="Pfam" id="PF25874">
    <property type="entry name" value="WHD_plant_repro"/>
    <property type="match status" value="1"/>
</dbReference>
<dbReference type="EMBL" id="OX451739">
    <property type="protein sequence ID" value="CAI8607031.1"/>
    <property type="molecule type" value="Genomic_DNA"/>
</dbReference>
<evidence type="ECO:0000313" key="3">
    <source>
        <dbReference type="EMBL" id="CAI8607031.1"/>
    </source>
</evidence>
<dbReference type="InterPro" id="IPR044221">
    <property type="entry name" value="DYAD/AMEIOTIC1"/>
</dbReference>
<accession>A0AAV1A9U7</accession>
<feature type="compositionally biased region" description="Polar residues" evidence="1">
    <location>
        <begin position="732"/>
        <end position="741"/>
    </location>
</feature>
<protein>
    <recommendedName>
        <fullName evidence="2">PTC1-like winged helix-turn-helix domain-containing protein</fullName>
    </recommendedName>
</protein>
<feature type="compositionally biased region" description="Low complexity" evidence="1">
    <location>
        <begin position="653"/>
        <end position="664"/>
    </location>
</feature>
<dbReference type="InterPro" id="IPR059080">
    <property type="entry name" value="WHD_PTC1"/>
</dbReference>
<organism evidence="3 4">
    <name type="scientific">Vicia faba</name>
    <name type="common">Broad bean</name>
    <name type="synonym">Faba vulgaris</name>
    <dbReference type="NCBI Taxonomy" id="3906"/>
    <lineage>
        <taxon>Eukaryota</taxon>
        <taxon>Viridiplantae</taxon>
        <taxon>Streptophyta</taxon>
        <taxon>Embryophyta</taxon>
        <taxon>Tracheophyta</taxon>
        <taxon>Spermatophyta</taxon>
        <taxon>Magnoliopsida</taxon>
        <taxon>eudicotyledons</taxon>
        <taxon>Gunneridae</taxon>
        <taxon>Pentapetalae</taxon>
        <taxon>rosids</taxon>
        <taxon>fabids</taxon>
        <taxon>Fabales</taxon>
        <taxon>Fabaceae</taxon>
        <taxon>Papilionoideae</taxon>
        <taxon>50 kb inversion clade</taxon>
        <taxon>NPAAA clade</taxon>
        <taxon>Hologalegina</taxon>
        <taxon>IRL clade</taxon>
        <taxon>Fabeae</taxon>
        <taxon>Vicia</taxon>
    </lineage>
</organism>
<feature type="domain" description="PTC1-like winged helix-turn-helix" evidence="2">
    <location>
        <begin position="353"/>
        <end position="435"/>
    </location>
</feature>